<evidence type="ECO:0000259" key="2">
    <source>
        <dbReference type="Pfam" id="PF01979"/>
    </source>
</evidence>
<dbReference type="STRING" id="441112.SAMN04488094_101409"/>
<keyword evidence="1" id="KW-0732">Signal</keyword>
<proteinExistence type="predicted"/>
<dbReference type="PANTHER" id="PTHR43135:SF3">
    <property type="entry name" value="ALPHA-D-RIBOSE 1-METHYLPHOSPHONATE 5-TRIPHOSPHATE DIPHOSPHATASE"/>
    <property type="match status" value="1"/>
</dbReference>
<evidence type="ECO:0000256" key="1">
    <source>
        <dbReference type="SAM" id="SignalP"/>
    </source>
</evidence>
<gene>
    <name evidence="3" type="ORF">SAMN04488094_101409</name>
</gene>
<dbReference type="InterPro" id="IPR051781">
    <property type="entry name" value="Metallo-dep_Hydrolase"/>
</dbReference>
<dbReference type="EMBL" id="FOLG01000001">
    <property type="protein sequence ID" value="SFB77029.1"/>
    <property type="molecule type" value="Genomic_DNA"/>
</dbReference>
<organism evidence="3 4">
    <name type="scientific">Tropicimonas isoalkanivorans</name>
    <dbReference type="NCBI Taxonomy" id="441112"/>
    <lineage>
        <taxon>Bacteria</taxon>
        <taxon>Pseudomonadati</taxon>
        <taxon>Pseudomonadota</taxon>
        <taxon>Alphaproteobacteria</taxon>
        <taxon>Rhodobacterales</taxon>
        <taxon>Roseobacteraceae</taxon>
        <taxon>Tropicimonas</taxon>
    </lineage>
</organism>
<accession>A0A1I1DPV4</accession>
<dbReference type="GO" id="GO:0016810">
    <property type="term" value="F:hydrolase activity, acting on carbon-nitrogen (but not peptide) bonds"/>
    <property type="evidence" value="ECO:0007669"/>
    <property type="project" value="InterPro"/>
</dbReference>
<dbReference type="Pfam" id="PF01979">
    <property type="entry name" value="Amidohydro_1"/>
    <property type="match status" value="1"/>
</dbReference>
<dbReference type="Proteomes" id="UP000198728">
    <property type="component" value="Unassembled WGS sequence"/>
</dbReference>
<evidence type="ECO:0000313" key="4">
    <source>
        <dbReference type="Proteomes" id="UP000198728"/>
    </source>
</evidence>
<dbReference type="Gene3D" id="3.20.20.140">
    <property type="entry name" value="Metal-dependent hydrolases"/>
    <property type="match status" value="1"/>
</dbReference>
<feature type="chain" id="PRO_5011606214" evidence="1">
    <location>
        <begin position="25"/>
        <end position="480"/>
    </location>
</feature>
<dbReference type="SUPFAM" id="SSF51556">
    <property type="entry name" value="Metallo-dependent hydrolases"/>
    <property type="match status" value="1"/>
</dbReference>
<dbReference type="InterPro" id="IPR032466">
    <property type="entry name" value="Metal_Hydrolase"/>
</dbReference>
<dbReference type="Gene3D" id="2.30.40.10">
    <property type="entry name" value="Urease, subunit C, domain 1"/>
    <property type="match status" value="1"/>
</dbReference>
<evidence type="ECO:0000313" key="3">
    <source>
        <dbReference type="EMBL" id="SFB77029.1"/>
    </source>
</evidence>
<dbReference type="AlphaFoldDB" id="A0A1I1DPV4"/>
<feature type="signal peptide" evidence="1">
    <location>
        <begin position="1"/>
        <end position="24"/>
    </location>
</feature>
<dbReference type="InterPro" id="IPR011059">
    <property type="entry name" value="Metal-dep_hydrolase_composite"/>
</dbReference>
<keyword evidence="4" id="KW-1185">Reference proteome</keyword>
<feature type="domain" description="Amidohydrolase-related" evidence="2">
    <location>
        <begin position="83"/>
        <end position="455"/>
    </location>
</feature>
<name>A0A1I1DPV4_9RHOB</name>
<dbReference type="OrthoDB" id="9765769at2"/>
<dbReference type="InterPro" id="IPR006680">
    <property type="entry name" value="Amidohydro-rel"/>
</dbReference>
<reference evidence="3 4" key="1">
    <citation type="submission" date="2016-10" db="EMBL/GenBank/DDBJ databases">
        <authorList>
            <person name="de Groot N.N."/>
        </authorList>
    </citation>
    <scope>NUCLEOTIDE SEQUENCE [LARGE SCALE GENOMIC DNA]</scope>
    <source>
        <strain evidence="3 4">DSM 19548</strain>
    </source>
</reference>
<dbReference type="PANTHER" id="PTHR43135">
    <property type="entry name" value="ALPHA-D-RIBOSE 1-METHYLPHOSPHONATE 5-TRIPHOSPHATE DIPHOSPHATASE"/>
    <property type="match status" value="1"/>
</dbReference>
<protein>
    <submittedName>
        <fullName evidence="3">Imidazolonepropionase</fullName>
    </submittedName>
</protein>
<sequence length="480" mass="52397">MLARMKTGAVIGAVLVGGTSAALAQEADGPPPILFTNVDVFDGFGPDLIEDANVLVEGNVITQVSTDPIEVEGAFEVDGTGKTMTPGFIDMHQHVMLNMPEGTGSFIARWDEAASGAFAQHHLNQNMLMKGITTIRDIAGDPLDVAKAIDMGLLPGPRIYSSGGAIGQTGGHSDWAARNYPARLLEENQDVGQATQMTWVVDGVDDVTRAARFNFRRGAAFLKVMGGGGVASEFDPLEILGLAEDEAARANEIAKDNGTYVAVHAYFDESYDRHLRLGTRSFEHGFLISEDMVKRMVARYNESQDIVWSFQCYMSVNSFGSYETMPDFFTHEQKLKGVAAGEGVRRMSKWMNEYGMFIVGGSDMFSPGLVEKIKEDIVCPTSVGYTPAQALKHYTGNAGIVLKWSGPKDPYPTYNLGQIAPDSYADILIWDGNPLEDINLILDESKLQLVMKDGRAYKNTMVDTDSIMYRPAVREPGIYP</sequence>
<dbReference type="SUPFAM" id="SSF51338">
    <property type="entry name" value="Composite domain of metallo-dependent hydrolases"/>
    <property type="match status" value="1"/>
</dbReference>